<feature type="transmembrane region" description="Helical" evidence="8">
    <location>
        <begin position="211"/>
        <end position="230"/>
    </location>
</feature>
<name>A0A7W8ZLE9_9SPHI</name>
<organism evidence="9 10">
    <name type="scientific">Pedobacter cryoconitis</name>
    <dbReference type="NCBI Taxonomy" id="188932"/>
    <lineage>
        <taxon>Bacteria</taxon>
        <taxon>Pseudomonadati</taxon>
        <taxon>Bacteroidota</taxon>
        <taxon>Sphingobacteriia</taxon>
        <taxon>Sphingobacteriales</taxon>
        <taxon>Sphingobacteriaceae</taxon>
        <taxon>Pedobacter</taxon>
    </lineage>
</organism>
<feature type="transmembrane region" description="Helical" evidence="8">
    <location>
        <begin position="303"/>
        <end position="322"/>
    </location>
</feature>
<evidence type="ECO:0000256" key="1">
    <source>
        <dbReference type="ARBA" id="ARBA00004651"/>
    </source>
</evidence>
<dbReference type="GO" id="GO:0009103">
    <property type="term" value="P:lipopolysaccharide biosynthetic process"/>
    <property type="evidence" value="ECO:0007669"/>
    <property type="project" value="UniProtKB-ARBA"/>
</dbReference>
<dbReference type="Proteomes" id="UP000537204">
    <property type="component" value="Unassembled WGS sequence"/>
</dbReference>
<feature type="transmembrane region" description="Helical" evidence="8">
    <location>
        <begin position="12"/>
        <end position="31"/>
    </location>
</feature>
<feature type="transmembrane region" description="Helical" evidence="8">
    <location>
        <begin position="334"/>
        <end position="352"/>
    </location>
</feature>
<keyword evidence="5 8" id="KW-0812">Transmembrane</keyword>
<evidence type="ECO:0000256" key="8">
    <source>
        <dbReference type="SAM" id="Phobius"/>
    </source>
</evidence>
<proteinExistence type="predicted"/>
<evidence type="ECO:0000256" key="6">
    <source>
        <dbReference type="ARBA" id="ARBA00022989"/>
    </source>
</evidence>
<keyword evidence="3" id="KW-0328">Glycosyltransferase</keyword>
<keyword evidence="2" id="KW-1003">Cell membrane</keyword>
<dbReference type="GO" id="GO:0016763">
    <property type="term" value="F:pentosyltransferase activity"/>
    <property type="evidence" value="ECO:0007669"/>
    <property type="project" value="TreeGrafter"/>
</dbReference>
<keyword evidence="4" id="KW-0808">Transferase</keyword>
<dbReference type="EMBL" id="JACHCE010000002">
    <property type="protein sequence ID" value="MBB5636161.1"/>
    <property type="molecule type" value="Genomic_DNA"/>
</dbReference>
<evidence type="ECO:0000256" key="5">
    <source>
        <dbReference type="ARBA" id="ARBA00022692"/>
    </source>
</evidence>
<feature type="transmembrane region" description="Helical" evidence="8">
    <location>
        <begin position="273"/>
        <end position="291"/>
    </location>
</feature>
<comment type="caution">
    <text evidence="9">The sequence shown here is derived from an EMBL/GenBank/DDBJ whole genome shotgun (WGS) entry which is preliminary data.</text>
</comment>
<comment type="subcellular location">
    <subcellularLocation>
        <location evidence="1">Cell membrane</location>
        <topology evidence="1">Multi-pass membrane protein</topology>
    </subcellularLocation>
</comment>
<evidence type="ECO:0000313" key="10">
    <source>
        <dbReference type="Proteomes" id="UP000537204"/>
    </source>
</evidence>
<evidence type="ECO:0000313" key="9">
    <source>
        <dbReference type="EMBL" id="MBB5636161.1"/>
    </source>
</evidence>
<keyword evidence="6 8" id="KW-1133">Transmembrane helix</keyword>
<feature type="transmembrane region" description="Helical" evidence="8">
    <location>
        <begin position="95"/>
        <end position="114"/>
    </location>
</feature>
<evidence type="ECO:0000256" key="4">
    <source>
        <dbReference type="ARBA" id="ARBA00022679"/>
    </source>
</evidence>
<protein>
    <recommendedName>
        <fullName evidence="11">Glycosyltransferase RgtA/B/C/D-like domain-containing protein</fullName>
    </recommendedName>
</protein>
<sequence length="508" mass="57589">MNKTISGLSDFKHLDSLFVSFIGFILILIYTKHSGVGISPDSIVYVSTARNIYEHGSWIEYSQKPMVDFPFFYPFFLSIITFFSRADVVGFSPYLNAAMFGGIIFCAGYLIGSFRESSRLYKIAILLCMAISPALFEIYTMLWSETLFILLTILFIIAFKGYLRTYSMVSLLICALIAAIACVTRYAGITLIGTGLMLLVFDRSFEWRKKILHCAVFGLLSVSLLIANLVRNRLVSGELTGPREAGITSLRDNIFYYGKVICGWFPVLESYPAIYVLSSVFLFVVICIVFLRRSWFAENYATAENCFTASFIVYTVFIIGVSTLSHFEQINNRFISPVFVPLLVITTCWIPGTLRKLALPLHITALASIGLVTIAFQFNELKKLYGMYEEARDYGIAGYADNSWRSSPMAGFLRQHQQLFKPGFEVYSNAAEAVYFNGKQTALSLPHNVDKKDVYEFFLKKGLYLIWFKTIDDPDLVSLKELHQRAQVIKQYSFKDGDIYFVKPGPNL</sequence>
<evidence type="ECO:0000256" key="2">
    <source>
        <dbReference type="ARBA" id="ARBA00022475"/>
    </source>
</evidence>
<feature type="transmembrane region" description="Helical" evidence="8">
    <location>
        <begin position="120"/>
        <end position="139"/>
    </location>
</feature>
<feature type="transmembrane region" description="Helical" evidence="8">
    <location>
        <begin position="146"/>
        <end position="163"/>
    </location>
</feature>
<keyword evidence="7 8" id="KW-0472">Membrane</keyword>
<feature type="transmembrane region" description="Helical" evidence="8">
    <location>
        <begin position="359"/>
        <end position="378"/>
    </location>
</feature>
<dbReference type="GO" id="GO:0005886">
    <property type="term" value="C:plasma membrane"/>
    <property type="evidence" value="ECO:0007669"/>
    <property type="project" value="UniProtKB-SubCell"/>
</dbReference>
<evidence type="ECO:0000256" key="7">
    <source>
        <dbReference type="ARBA" id="ARBA00023136"/>
    </source>
</evidence>
<evidence type="ECO:0008006" key="11">
    <source>
        <dbReference type="Google" id="ProtNLM"/>
    </source>
</evidence>
<dbReference type="InterPro" id="IPR050297">
    <property type="entry name" value="LipidA_mod_glycosyltrf_83"/>
</dbReference>
<dbReference type="PANTHER" id="PTHR33908:SF11">
    <property type="entry name" value="MEMBRANE PROTEIN"/>
    <property type="match status" value="1"/>
</dbReference>
<feature type="transmembrane region" description="Helical" evidence="8">
    <location>
        <begin position="169"/>
        <end position="199"/>
    </location>
</feature>
<reference evidence="9 10" key="1">
    <citation type="submission" date="2020-08" db="EMBL/GenBank/DDBJ databases">
        <title>Genomic Encyclopedia of Type Strains, Phase IV (KMG-V): Genome sequencing to study the core and pangenomes of soil and plant-associated prokaryotes.</title>
        <authorList>
            <person name="Whitman W."/>
        </authorList>
    </citation>
    <scope>NUCLEOTIDE SEQUENCE [LARGE SCALE GENOMIC DNA]</scope>
    <source>
        <strain evidence="9 10">S3M1</strain>
    </source>
</reference>
<dbReference type="RefSeq" id="WP_183881429.1">
    <property type="nucleotide sequence ID" value="NZ_JACHCE010000002.1"/>
</dbReference>
<dbReference type="AlphaFoldDB" id="A0A7W8ZLE9"/>
<gene>
    <name evidence="9" type="ORF">HDE68_002049</name>
</gene>
<evidence type="ECO:0000256" key="3">
    <source>
        <dbReference type="ARBA" id="ARBA00022676"/>
    </source>
</evidence>
<accession>A0A7W8ZLE9</accession>
<dbReference type="PANTHER" id="PTHR33908">
    <property type="entry name" value="MANNOSYLTRANSFERASE YKCB-RELATED"/>
    <property type="match status" value="1"/>
</dbReference>